<accession>A0ABS5F5N1</accession>
<feature type="chain" id="PRO_5046071671" evidence="2">
    <location>
        <begin position="21"/>
        <end position="160"/>
    </location>
</feature>
<dbReference type="RefSeq" id="WP_211855587.1">
    <property type="nucleotide sequence ID" value="NZ_JAAGBB010000041.1"/>
</dbReference>
<dbReference type="InterPro" id="IPR050570">
    <property type="entry name" value="Cell_wall_metabolism_enzyme"/>
</dbReference>
<comment type="caution">
    <text evidence="4">The sequence shown here is derived from an EMBL/GenBank/DDBJ whole genome shotgun (WGS) entry which is preliminary data.</text>
</comment>
<dbReference type="Proteomes" id="UP001196870">
    <property type="component" value="Unassembled WGS sequence"/>
</dbReference>
<dbReference type="PANTHER" id="PTHR21666:SF289">
    <property type="entry name" value="L-ALA--D-GLU ENDOPEPTIDASE"/>
    <property type="match status" value="1"/>
</dbReference>
<dbReference type="Pfam" id="PF01551">
    <property type="entry name" value="Peptidase_M23"/>
    <property type="match status" value="1"/>
</dbReference>
<feature type="signal peptide" evidence="2">
    <location>
        <begin position="1"/>
        <end position="20"/>
    </location>
</feature>
<dbReference type="Gene3D" id="2.70.70.10">
    <property type="entry name" value="Glucose Permease (Domain IIA)"/>
    <property type="match status" value="1"/>
</dbReference>
<sequence length="160" mass="16378">MHRLSVALLIALPQAGPALAEVPSLALPLRPACVSSPFGAREAGGGPRASRVHNGIDLPAAAGTWVQAAAAGQVSFIRRLGAAGLEVEIRHAGGVATRYAHLGTVAPALASGRRVVAQGERIGRIGRTGVTYGTHLHFELLIDGVRQDAAPHLGVTPCRG</sequence>
<gene>
    <name evidence="4" type="ORF">GXW71_25880</name>
</gene>
<dbReference type="CDD" id="cd12797">
    <property type="entry name" value="M23_peptidase"/>
    <property type="match status" value="1"/>
</dbReference>
<organism evidence="4 5">
    <name type="scientific">Plastoroseomonas hellenica</name>
    <dbReference type="NCBI Taxonomy" id="2687306"/>
    <lineage>
        <taxon>Bacteria</taxon>
        <taxon>Pseudomonadati</taxon>
        <taxon>Pseudomonadota</taxon>
        <taxon>Alphaproteobacteria</taxon>
        <taxon>Acetobacterales</taxon>
        <taxon>Acetobacteraceae</taxon>
        <taxon>Plastoroseomonas</taxon>
    </lineage>
</organism>
<evidence type="ECO:0000259" key="3">
    <source>
        <dbReference type="Pfam" id="PF01551"/>
    </source>
</evidence>
<dbReference type="InterPro" id="IPR016047">
    <property type="entry name" value="M23ase_b-sheet_dom"/>
</dbReference>
<name>A0ABS5F5N1_9PROT</name>
<dbReference type="InterPro" id="IPR011055">
    <property type="entry name" value="Dup_hybrid_motif"/>
</dbReference>
<reference evidence="5" key="1">
    <citation type="journal article" date="2021" name="Syst. Appl. Microbiol.">
        <title>Roseomonas hellenica sp. nov., isolated from roots of wild-growing Alkanna tinctoria.</title>
        <authorList>
            <person name="Rat A."/>
            <person name="Naranjo H.D."/>
            <person name="Lebbe L."/>
            <person name="Cnockaert M."/>
            <person name="Krigas N."/>
            <person name="Grigoriadou K."/>
            <person name="Maloupa E."/>
            <person name="Willems A."/>
        </authorList>
    </citation>
    <scope>NUCLEOTIDE SEQUENCE [LARGE SCALE GENOMIC DNA]</scope>
    <source>
        <strain evidence="5">LMG 31523</strain>
    </source>
</reference>
<evidence type="ECO:0000313" key="5">
    <source>
        <dbReference type="Proteomes" id="UP001196870"/>
    </source>
</evidence>
<keyword evidence="5" id="KW-1185">Reference proteome</keyword>
<dbReference type="EMBL" id="JAAGBB010000041">
    <property type="protein sequence ID" value="MBR0667811.1"/>
    <property type="molecule type" value="Genomic_DNA"/>
</dbReference>
<evidence type="ECO:0000256" key="2">
    <source>
        <dbReference type="SAM" id="SignalP"/>
    </source>
</evidence>
<dbReference type="PANTHER" id="PTHR21666">
    <property type="entry name" value="PEPTIDASE-RELATED"/>
    <property type="match status" value="1"/>
</dbReference>
<evidence type="ECO:0000256" key="1">
    <source>
        <dbReference type="ARBA" id="ARBA00022729"/>
    </source>
</evidence>
<proteinExistence type="predicted"/>
<evidence type="ECO:0000313" key="4">
    <source>
        <dbReference type="EMBL" id="MBR0667811.1"/>
    </source>
</evidence>
<protein>
    <submittedName>
        <fullName evidence="4">M23 family metallopeptidase</fullName>
    </submittedName>
</protein>
<dbReference type="SUPFAM" id="SSF51261">
    <property type="entry name" value="Duplicated hybrid motif"/>
    <property type="match status" value="1"/>
</dbReference>
<keyword evidence="1 2" id="KW-0732">Signal</keyword>
<feature type="domain" description="M23ase beta-sheet core" evidence="3">
    <location>
        <begin position="52"/>
        <end position="148"/>
    </location>
</feature>